<reference evidence="12 13" key="1">
    <citation type="submission" date="2024-03" db="EMBL/GenBank/DDBJ databases">
        <title>Human intestinal bacterial collection.</title>
        <authorList>
            <person name="Pauvert C."/>
            <person name="Hitch T.C.A."/>
            <person name="Clavel T."/>
        </authorList>
    </citation>
    <scope>NUCLEOTIDE SEQUENCE [LARGE SCALE GENOMIC DNA]</scope>
    <source>
        <strain evidence="12 13">CLA-AP-H34</strain>
    </source>
</reference>
<gene>
    <name evidence="12" type="ORF">WMO45_01410</name>
</gene>
<keyword evidence="9 10" id="KW-0472">Membrane</keyword>
<comment type="subcellular location">
    <subcellularLocation>
        <location evidence="1">Endoplasmic reticulum membrane</location>
        <topology evidence="1">Multi-pass membrane protein</topology>
    </subcellularLocation>
</comment>
<evidence type="ECO:0000256" key="5">
    <source>
        <dbReference type="ARBA" id="ARBA00022679"/>
    </source>
</evidence>
<evidence type="ECO:0000256" key="9">
    <source>
        <dbReference type="ARBA" id="ARBA00023136"/>
    </source>
</evidence>
<feature type="transmembrane region" description="Helical" evidence="10">
    <location>
        <begin position="395"/>
        <end position="416"/>
    </location>
</feature>
<evidence type="ECO:0000313" key="13">
    <source>
        <dbReference type="Proteomes" id="UP001440599"/>
    </source>
</evidence>
<proteinExistence type="predicted"/>
<evidence type="ECO:0000256" key="1">
    <source>
        <dbReference type="ARBA" id="ARBA00004477"/>
    </source>
</evidence>
<dbReference type="PANTHER" id="PTHR12468:SF2">
    <property type="entry name" value="GPI MANNOSYLTRANSFERASE 2"/>
    <property type="match status" value="1"/>
</dbReference>
<dbReference type="Proteomes" id="UP001440599">
    <property type="component" value="Unassembled WGS sequence"/>
</dbReference>
<dbReference type="InterPro" id="IPR038731">
    <property type="entry name" value="RgtA/B/C-like"/>
</dbReference>
<feature type="transmembrane region" description="Helical" evidence="10">
    <location>
        <begin position="146"/>
        <end position="168"/>
    </location>
</feature>
<evidence type="ECO:0000256" key="10">
    <source>
        <dbReference type="SAM" id="Phobius"/>
    </source>
</evidence>
<feature type="transmembrane region" description="Helical" evidence="10">
    <location>
        <begin position="326"/>
        <end position="345"/>
    </location>
</feature>
<dbReference type="GO" id="GO:0016757">
    <property type="term" value="F:glycosyltransferase activity"/>
    <property type="evidence" value="ECO:0007669"/>
    <property type="project" value="UniProtKB-KW"/>
</dbReference>
<feature type="domain" description="Glycosyltransferase RgtA/B/C/D-like" evidence="11">
    <location>
        <begin position="129"/>
        <end position="252"/>
    </location>
</feature>
<keyword evidence="3" id="KW-0337">GPI-anchor biosynthesis</keyword>
<feature type="transmembrane region" description="Helical" evidence="10">
    <location>
        <begin position="219"/>
        <end position="246"/>
    </location>
</feature>
<feature type="transmembrane region" description="Helical" evidence="10">
    <location>
        <begin position="258"/>
        <end position="278"/>
    </location>
</feature>
<feature type="transmembrane region" description="Helical" evidence="10">
    <location>
        <begin position="357"/>
        <end position="389"/>
    </location>
</feature>
<dbReference type="RefSeq" id="WP_349138856.1">
    <property type="nucleotide sequence ID" value="NZ_JBBMFT010000001.1"/>
</dbReference>
<evidence type="ECO:0000256" key="7">
    <source>
        <dbReference type="ARBA" id="ARBA00022824"/>
    </source>
</evidence>
<dbReference type="InterPro" id="IPR007315">
    <property type="entry name" value="PIG-V/Gpi18"/>
</dbReference>
<evidence type="ECO:0000256" key="4">
    <source>
        <dbReference type="ARBA" id="ARBA00022676"/>
    </source>
</evidence>
<keyword evidence="6 10" id="KW-0812">Transmembrane</keyword>
<protein>
    <submittedName>
        <fullName evidence="12">Glycosyltransferase family 39 protein</fullName>
        <ecNumber evidence="12">2.4.-.-</ecNumber>
    </submittedName>
</protein>
<feature type="transmembrane region" description="Helical" evidence="10">
    <location>
        <begin position="180"/>
        <end position="213"/>
    </location>
</feature>
<dbReference type="EMBL" id="JBBMFT010000001">
    <property type="protein sequence ID" value="MEQ2455164.1"/>
    <property type="molecule type" value="Genomic_DNA"/>
</dbReference>
<evidence type="ECO:0000259" key="11">
    <source>
        <dbReference type="Pfam" id="PF13231"/>
    </source>
</evidence>
<keyword evidence="8 10" id="KW-1133">Transmembrane helix</keyword>
<dbReference type="PANTHER" id="PTHR12468">
    <property type="entry name" value="GPI MANNOSYLTRANSFERASE 2"/>
    <property type="match status" value="1"/>
</dbReference>
<evidence type="ECO:0000256" key="6">
    <source>
        <dbReference type="ARBA" id="ARBA00022692"/>
    </source>
</evidence>
<evidence type="ECO:0000256" key="3">
    <source>
        <dbReference type="ARBA" id="ARBA00022502"/>
    </source>
</evidence>
<feature type="transmembrane region" description="Helical" evidence="10">
    <location>
        <begin position="12"/>
        <end position="32"/>
    </location>
</feature>
<evidence type="ECO:0000256" key="2">
    <source>
        <dbReference type="ARBA" id="ARBA00004687"/>
    </source>
</evidence>
<name>A0ABV1EKP4_9FIRM</name>
<sequence length="422" mass="47585">MWYDSSAIKLFWTLSVSGAVIALGLALVSRWLSTAGVPMPIRAIRVPECKTEIPARETAEVFGAALLFRLAIFVGLTVLFCVILYPGSGLDTAIQLWKKWDAWHYINLAELGYYGYTEEGQHLFVVFFPLYPWLVRLVSSITGNTMVAGLSVSFLCYAGGCVYFYRLVAWDYGRPAARRALLFLSVFPYAFFFGGVMTESLFFLTTAGALWYIRRHKWLPAGILGMLAAMTRMHGLLLIGAAAAELVENMGRLDWKVILRRLPTLLLPALGTLVYLWLNASVTGDPFGFVQMQEHWSQGFCWISDTLWYVLQNAISFHTPEVRYEIWIPTILLFPLFFGLLVGACRRFRSMYTLYGFVYLILNYSLSWLLSAGRYLSCALPFFLFAAVWTEKRPVVTAVLTAAMAGGFLINLFLYLSGGQIM</sequence>
<accession>A0ABV1EKP4</accession>
<keyword evidence="4 12" id="KW-0328">Glycosyltransferase</keyword>
<keyword evidence="13" id="KW-1185">Reference proteome</keyword>
<evidence type="ECO:0000256" key="8">
    <source>
        <dbReference type="ARBA" id="ARBA00022989"/>
    </source>
</evidence>
<comment type="pathway">
    <text evidence="2">Glycolipid biosynthesis; glycosylphosphatidylinositol-anchor biosynthesis.</text>
</comment>
<keyword evidence="5 12" id="KW-0808">Transferase</keyword>
<dbReference type="Pfam" id="PF13231">
    <property type="entry name" value="PMT_2"/>
    <property type="match status" value="1"/>
</dbReference>
<dbReference type="EC" id="2.4.-.-" evidence="12"/>
<keyword evidence="7" id="KW-0256">Endoplasmic reticulum</keyword>
<evidence type="ECO:0000313" key="12">
    <source>
        <dbReference type="EMBL" id="MEQ2455164.1"/>
    </source>
</evidence>
<comment type="caution">
    <text evidence="12">The sequence shown here is derived from an EMBL/GenBank/DDBJ whole genome shotgun (WGS) entry which is preliminary data.</text>
</comment>
<feature type="transmembrane region" description="Helical" evidence="10">
    <location>
        <begin position="66"/>
        <end position="87"/>
    </location>
</feature>
<organism evidence="12 13">
    <name type="scientific">Flavonifractor hominis</name>
    <dbReference type="NCBI Taxonomy" id="3133178"/>
    <lineage>
        <taxon>Bacteria</taxon>
        <taxon>Bacillati</taxon>
        <taxon>Bacillota</taxon>
        <taxon>Clostridia</taxon>
        <taxon>Eubacteriales</taxon>
        <taxon>Oscillospiraceae</taxon>
        <taxon>Flavonifractor</taxon>
    </lineage>
</organism>